<dbReference type="Gene3D" id="3.40.50.1000">
    <property type="entry name" value="HAD superfamily/HAD-like"/>
    <property type="match status" value="1"/>
</dbReference>
<protein>
    <submittedName>
        <fullName evidence="1">HAD hydrolase, family IIB</fullName>
    </submittedName>
</protein>
<dbReference type="Proteomes" id="UP000017090">
    <property type="component" value="Unassembled WGS sequence"/>
</dbReference>
<dbReference type="InterPro" id="IPR023214">
    <property type="entry name" value="HAD_sf"/>
</dbReference>
<keyword evidence="1" id="KW-0378">Hydrolase</keyword>
<dbReference type="GO" id="GO:0005829">
    <property type="term" value="C:cytosol"/>
    <property type="evidence" value="ECO:0007669"/>
    <property type="project" value="TreeGrafter"/>
</dbReference>
<dbReference type="RefSeq" id="WP_023053359.1">
    <property type="nucleotide sequence ID" value="NZ_AWXA01000021.1"/>
</dbReference>
<reference evidence="1 2" key="1">
    <citation type="submission" date="2013-09" db="EMBL/GenBank/DDBJ databases">
        <authorList>
            <person name="Durkin A.S."/>
            <person name="Haft D.R."/>
            <person name="McCorrison J."/>
            <person name="Torralba M."/>
            <person name="Gillis M."/>
            <person name="Haft D.H."/>
            <person name="Methe B."/>
            <person name="Sutton G."/>
            <person name="Nelson K.E."/>
        </authorList>
    </citation>
    <scope>NUCLEOTIDE SEQUENCE [LARGE SCALE GENOMIC DNA]</scope>
    <source>
        <strain evidence="1 2">BV3C16-1</strain>
    </source>
</reference>
<dbReference type="Pfam" id="PF08282">
    <property type="entry name" value="Hydrolase_3"/>
    <property type="match status" value="1"/>
</dbReference>
<keyword evidence="2" id="KW-1185">Reference proteome</keyword>
<proteinExistence type="predicted"/>
<dbReference type="PANTHER" id="PTHR10000:SF8">
    <property type="entry name" value="HAD SUPERFAMILY HYDROLASE-LIKE, TYPE 3"/>
    <property type="match status" value="1"/>
</dbReference>
<dbReference type="GO" id="GO:0000287">
    <property type="term" value="F:magnesium ion binding"/>
    <property type="evidence" value="ECO:0007669"/>
    <property type="project" value="TreeGrafter"/>
</dbReference>
<dbReference type="GO" id="GO:0016791">
    <property type="term" value="F:phosphatase activity"/>
    <property type="evidence" value="ECO:0007669"/>
    <property type="project" value="TreeGrafter"/>
</dbReference>
<comment type="caution">
    <text evidence="1">The sequence shown here is derived from an EMBL/GenBank/DDBJ whole genome shotgun (WGS) entry which is preliminary data.</text>
</comment>
<sequence length="249" mass="27569">MTAYQIIACDMDETLLSSDATICRRNIEAIAAARRAGVKFVPATGRGYASLEGVLKSTGLWQQEKEYVISFNGGCITENKSNRRLYWNPLPFTTAAALYEKGIAYGLCLHAYTADTVYIYRPSAAEIHFLNGRMAFTETTERNLDFLAGQDIVKLIYMHPDMTYLQNLQKELQPLLRSVCVSFSSNRYLEFANEGVTKAAAPYKLADLLHVPYAETLAIGDNINDAAMLRAAGLGVGVANLHEAIPRRL</sequence>
<dbReference type="STRING" id="1111454.HMPREF1250_0695"/>
<accession>U7UME7</accession>
<dbReference type="NCBIfam" id="TIGR01484">
    <property type="entry name" value="HAD-SF-IIB"/>
    <property type="match status" value="1"/>
</dbReference>
<dbReference type="Gene3D" id="3.30.1240.10">
    <property type="match status" value="1"/>
</dbReference>
<name>U7UME7_9FIRM</name>
<evidence type="ECO:0000313" key="1">
    <source>
        <dbReference type="EMBL" id="ERT60476.1"/>
    </source>
</evidence>
<gene>
    <name evidence="1" type="ORF">HMPREF1250_0695</name>
</gene>
<dbReference type="InterPro" id="IPR006379">
    <property type="entry name" value="HAD-SF_hydro_IIB"/>
</dbReference>
<evidence type="ECO:0000313" key="2">
    <source>
        <dbReference type="Proteomes" id="UP000017090"/>
    </source>
</evidence>
<dbReference type="AlphaFoldDB" id="U7UME7"/>
<organism evidence="1 2">
    <name type="scientific">Megasphaera vaginalis</name>
    <name type="common">ex Srinivasan et al. 2021</name>
    <dbReference type="NCBI Taxonomy" id="1111454"/>
    <lineage>
        <taxon>Bacteria</taxon>
        <taxon>Bacillati</taxon>
        <taxon>Bacillota</taxon>
        <taxon>Negativicutes</taxon>
        <taxon>Veillonellales</taxon>
        <taxon>Veillonellaceae</taxon>
        <taxon>Megasphaera</taxon>
    </lineage>
</organism>
<dbReference type="InterPro" id="IPR036412">
    <property type="entry name" value="HAD-like_sf"/>
</dbReference>
<dbReference type="SUPFAM" id="SSF56784">
    <property type="entry name" value="HAD-like"/>
    <property type="match status" value="1"/>
</dbReference>
<dbReference type="PATRIC" id="fig|1111454.3.peg.868"/>
<dbReference type="PANTHER" id="PTHR10000">
    <property type="entry name" value="PHOSPHOSERINE PHOSPHATASE"/>
    <property type="match status" value="1"/>
</dbReference>
<dbReference type="eggNOG" id="COG0561">
    <property type="taxonomic scope" value="Bacteria"/>
</dbReference>
<dbReference type="EMBL" id="AWXA01000021">
    <property type="protein sequence ID" value="ERT60476.1"/>
    <property type="molecule type" value="Genomic_DNA"/>
</dbReference>